<dbReference type="InterPro" id="IPR028115">
    <property type="entry name" value="DUF4484"/>
</dbReference>
<accession>A0A9P4QLM0</accession>
<dbReference type="AlphaFoldDB" id="A0A9P4QLM0"/>
<evidence type="ECO:0000256" key="1">
    <source>
        <dbReference type="SAM" id="MobiDB-lite"/>
    </source>
</evidence>
<dbReference type="OrthoDB" id="2152680at2759"/>
<evidence type="ECO:0000313" key="4">
    <source>
        <dbReference type="Proteomes" id="UP000799444"/>
    </source>
</evidence>
<dbReference type="Pfam" id="PF14831">
    <property type="entry name" value="DUF4484"/>
    <property type="match status" value="1"/>
</dbReference>
<feature type="region of interest" description="Disordered" evidence="1">
    <location>
        <begin position="362"/>
        <end position="395"/>
    </location>
</feature>
<dbReference type="PANTHER" id="PTHR28153">
    <property type="entry name" value="PROTEIN, PUTATIVE-RELATED"/>
    <property type="match status" value="1"/>
</dbReference>
<gene>
    <name evidence="3" type="ORF">EJ04DRAFT_547413</name>
</gene>
<feature type="compositionally biased region" description="Acidic residues" evidence="1">
    <location>
        <begin position="385"/>
        <end position="395"/>
    </location>
</feature>
<dbReference type="Proteomes" id="UP000799444">
    <property type="component" value="Unassembled WGS sequence"/>
</dbReference>
<evidence type="ECO:0000313" key="3">
    <source>
        <dbReference type="EMBL" id="KAF2727091.1"/>
    </source>
</evidence>
<evidence type="ECO:0000259" key="2">
    <source>
        <dbReference type="Pfam" id="PF14831"/>
    </source>
</evidence>
<feature type="compositionally biased region" description="Basic and acidic residues" evidence="1">
    <location>
        <begin position="362"/>
        <end position="371"/>
    </location>
</feature>
<feature type="domain" description="DUF4484" evidence="2">
    <location>
        <begin position="400"/>
        <end position="538"/>
    </location>
</feature>
<organism evidence="3 4">
    <name type="scientific">Polyplosphaeria fusca</name>
    <dbReference type="NCBI Taxonomy" id="682080"/>
    <lineage>
        <taxon>Eukaryota</taxon>
        <taxon>Fungi</taxon>
        <taxon>Dikarya</taxon>
        <taxon>Ascomycota</taxon>
        <taxon>Pezizomycotina</taxon>
        <taxon>Dothideomycetes</taxon>
        <taxon>Pleosporomycetidae</taxon>
        <taxon>Pleosporales</taxon>
        <taxon>Tetraplosphaeriaceae</taxon>
        <taxon>Polyplosphaeria</taxon>
    </lineage>
</organism>
<reference evidence="3" key="1">
    <citation type="journal article" date="2020" name="Stud. Mycol.">
        <title>101 Dothideomycetes genomes: a test case for predicting lifestyles and emergence of pathogens.</title>
        <authorList>
            <person name="Haridas S."/>
            <person name="Albert R."/>
            <person name="Binder M."/>
            <person name="Bloem J."/>
            <person name="Labutti K."/>
            <person name="Salamov A."/>
            <person name="Andreopoulos B."/>
            <person name="Baker S."/>
            <person name="Barry K."/>
            <person name="Bills G."/>
            <person name="Bluhm B."/>
            <person name="Cannon C."/>
            <person name="Castanera R."/>
            <person name="Culley D."/>
            <person name="Daum C."/>
            <person name="Ezra D."/>
            <person name="Gonzalez J."/>
            <person name="Henrissat B."/>
            <person name="Kuo A."/>
            <person name="Liang C."/>
            <person name="Lipzen A."/>
            <person name="Lutzoni F."/>
            <person name="Magnuson J."/>
            <person name="Mondo S."/>
            <person name="Nolan M."/>
            <person name="Ohm R."/>
            <person name="Pangilinan J."/>
            <person name="Park H.-J."/>
            <person name="Ramirez L."/>
            <person name="Alfaro M."/>
            <person name="Sun H."/>
            <person name="Tritt A."/>
            <person name="Yoshinaga Y."/>
            <person name="Zwiers L.-H."/>
            <person name="Turgeon B."/>
            <person name="Goodwin S."/>
            <person name="Spatafora J."/>
            <person name="Crous P."/>
            <person name="Grigoriev I."/>
        </authorList>
    </citation>
    <scope>NUCLEOTIDE SEQUENCE</scope>
    <source>
        <strain evidence="3">CBS 125425</strain>
    </source>
</reference>
<sequence>MPSSTASSATDADSGSETEIPQLAALFLVKFDQRVGYTIAWKRASVDVALDGAVEFKSLPSGLHTVKHDLIYFLHEGYAGLSAFVNAPASEAQRNANFVAVGALVALSYGRLGRSWLLAPRLQKIAGALARDSDATVLLDEFWDEQSKPHAQGSISKLDTPKGHSRARALSTLTAVVPTEQSLPPYHPALAILESIDTFGPLVFRLQQAALLRKRILFVGSPPVKSTCEFVFNLSLLATIPHSVSELLPPGTDSLVRLRSLFSIGIHDIPLLEKFKSSEGATVEDELPSEGWVACTTDEIMATKKQLYDVVVELPPTYDAQPSKRRWPTMKTSDGTLLRASQRDVWRYRLLQRELWKVRHQREEENGHADNDEQAALLSPGNTTDNDDGSNESYDDTVAEPMNLSRLAYLGFMWWASAGERDAYTTAEHEHDRELLGDLSDFTASNGLHTAIIAYFHRTTSSLMTQLAGLVEAADDEDEDEEDDEQGVLRIGKDDISRLGLDTWSEADKAFLQEMLWTYFGRRAEVHSASIECCGLRIPVF</sequence>
<protein>
    <recommendedName>
        <fullName evidence="2">DUF4484 domain-containing protein</fullName>
    </recommendedName>
</protein>
<proteinExistence type="predicted"/>
<comment type="caution">
    <text evidence="3">The sequence shown here is derived from an EMBL/GenBank/DDBJ whole genome shotgun (WGS) entry which is preliminary data.</text>
</comment>
<keyword evidence="4" id="KW-1185">Reference proteome</keyword>
<dbReference type="GO" id="GO:0005811">
    <property type="term" value="C:lipid droplet"/>
    <property type="evidence" value="ECO:0007669"/>
    <property type="project" value="TreeGrafter"/>
</dbReference>
<dbReference type="EMBL" id="ML996356">
    <property type="protein sequence ID" value="KAF2727091.1"/>
    <property type="molecule type" value="Genomic_DNA"/>
</dbReference>
<dbReference type="Pfam" id="PF09804">
    <property type="entry name" value="DENND11"/>
    <property type="match status" value="1"/>
</dbReference>
<dbReference type="InterPro" id="IPR053056">
    <property type="entry name" value="Lipid_Metab_Assoc_Protein"/>
</dbReference>
<name>A0A9P4QLM0_9PLEO</name>
<dbReference type="InterPro" id="IPR018626">
    <property type="entry name" value="LCHN/Anr2"/>
</dbReference>
<dbReference type="PANTHER" id="PTHR28153:SF1">
    <property type="entry name" value="DUF4484 DOMAIN-CONTAINING PROTEIN"/>
    <property type="match status" value="1"/>
</dbReference>